<proteinExistence type="predicted"/>
<accession>A0A819ZXJ4</accession>
<feature type="non-terminal residue" evidence="1">
    <location>
        <position position="1"/>
    </location>
</feature>
<sequence length="122" mass="14543">NLYSIMTSKLIQLSTSSSVVQRRPLTNLALDNKIRAMLSQFHSREYHVTLDGMYTYSKRIKLYPKKDLESKLTYPISNSSIMINDQIKIDEFFSMNKQINEHQIYSYQKVTEWLEYLNYETK</sequence>
<gene>
    <name evidence="1" type="ORF">OKA104_LOCUS39690</name>
</gene>
<evidence type="ECO:0000313" key="1">
    <source>
        <dbReference type="EMBL" id="CAF4177240.1"/>
    </source>
</evidence>
<dbReference type="EMBL" id="CAJOAY010007978">
    <property type="protein sequence ID" value="CAF4177240.1"/>
    <property type="molecule type" value="Genomic_DNA"/>
</dbReference>
<evidence type="ECO:0000313" key="2">
    <source>
        <dbReference type="Proteomes" id="UP000663881"/>
    </source>
</evidence>
<name>A0A819ZXJ4_9BILA</name>
<reference evidence="1" key="1">
    <citation type="submission" date="2021-02" db="EMBL/GenBank/DDBJ databases">
        <authorList>
            <person name="Nowell W R."/>
        </authorList>
    </citation>
    <scope>NUCLEOTIDE SEQUENCE</scope>
</reference>
<protein>
    <submittedName>
        <fullName evidence="1">Uncharacterized protein</fullName>
    </submittedName>
</protein>
<dbReference type="AlphaFoldDB" id="A0A819ZXJ4"/>
<organism evidence="1 2">
    <name type="scientific">Adineta steineri</name>
    <dbReference type="NCBI Taxonomy" id="433720"/>
    <lineage>
        <taxon>Eukaryota</taxon>
        <taxon>Metazoa</taxon>
        <taxon>Spiralia</taxon>
        <taxon>Gnathifera</taxon>
        <taxon>Rotifera</taxon>
        <taxon>Eurotatoria</taxon>
        <taxon>Bdelloidea</taxon>
        <taxon>Adinetida</taxon>
        <taxon>Adinetidae</taxon>
        <taxon>Adineta</taxon>
    </lineage>
</organism>
<comment type="caution">
    <text evidence="1">The sequence shown here is derived from an EMBL/GenBank/DDBJ whole genome shotgun (WGS) entry which is preliminary data.</text>
</comment>
<dbReference type="Proteomes" id="UP000663881">
    <property type="component" value="Unassembled WGS sequence"/>
</dbReference>